<name>A0A2U2N0U6_9GAMM</name>
<keyword evidence="2" id="KW-1185">Reference proteome</keyword>
<evidence type="ECO:0000313" key="2">
    <source>
        <dbReference type="Proteomes" id="UP000245474"/>
    </source>
</evidence>
<dbReference type="EMBL" id="QFFI01000015">
    <property type="protein sequence ID" value="PWG62871.1"/>
    <property type="molecule type" value="Genomic_DNA"/>
</dbReference>
<comment type="caution">
    <text evidence="1">The sequence shown here is derived from an EMBL/GenBank/DDBJ whole genome shotgun (WGS) entry which is preliminary data.</text>
</comment>
<proteinExistence type="predicted"/>
<dbReference type="OrthoDB" id="6175927at2"/>
<organism evidence="1 2">
    <name type="scientific">Sediminicurvatus halobius</name>
    <dbReference type="NCBI Taxonomy" id="2182432"/>
    <lineage>
        <taxon>Bacteria</taxon>
        <taxon>Pseudomonadati</taxon>
        <taxon>Pseudomonadota</taxon>
        <taxon>Gammaproteobacteria</taxon>
        <taxon>Chromatiales</taxon>
        <taxon>Ectothiorhodospiraceae</taxon>
        <taxon>Sediminicurvatus</taxon>
    </lineage>
</organism>
<dbReference type="RefSeq" id="WP_109678850.1">
    <property type="nucleotide sequence ID" value="NZ_CP086615.1"/>
</dbReference>
<sequence length="110" mass="12683">MYGYPKTISTRYDVEYLVSFLGTPWATEDNKRRGLAFLRGLKERQKAYTFDRTLAESEEPDGPEPEYLVLTDEEGIRRQHRLTDDPNALIHRLGFTEAEVDDLIATVESS</sequence>
<evidence type="ECO:0000313" key="1">
    <source>
        <dbReference type="EMBL" id="PWG62871.1"/>
    </source>
</evidence>
<accession>A0A2U2N0U6</accession>
<dbReference type="AlphaFoldDB" id="A0A2U2N0U6"/>
<dbReference type="Proteomes" id="UP000245474">
    <property type="component" value="Unassembled WGS sequence"/>
</dbReference>
<gene>
    <name evidence="1" type="ORF">DEM34_10925</name>
</gene>
<reference evidence="1 2" key="1">
    <citation type="submission" date="2018-05" db="EMBL/GenBank/DDBJ databases">
        <title>Spiribacter halobius sp. nov., a moderately halophilic bacterium isolated from marine solar saltern.</title>
        <authorList>
            <person name="Zheng W.-S."/>
            <person name="Lu D.-C."/>
            <person name="Du Z.-J."/>
        </authorList>
    </citation>
    <scope>NUCLEOTIDE SEQUENCE [LARGE SCALE GENOMIC DNA]</scope>
    <source>
        <strain evidence="1 2">E85</strain>
    </source>
</reference>
<protein>
    <submittedName>
        <fullName evidence="1">Uncharacterized protein</fullName>
    </submittedName>
</protein>